<keyword evidence="2" id="KW-0812">Transmembrane</keyword>
<keyword evidence="2" id="KW-0472">Membrane</keyword>
<evidence type="ECO:0000313" key="3">
    <source>
        <dbReference type="EMBL" id="CCH78124.1"/>
    </source>
</evidence>
<feature type="transmembrane region" description="Helical" evidence="2">
    <location>
        <begin position="422"/>
        <end position="440"/>
    </location>
</feature>
<keyword evidence="4" id="KW-1185">Reference proteome</keyword>
<protein>
    <recommendedName>
        <fullName evidence="5">Integral membrane protein</fullName>
    </recommendedName>
</protein>
<gene>
    <name evidence="3" type="ORF">BN12_2550003</name>
</gene>
<name>A0A077M1P8_9MICO</name>
<evidence type="ECO:0000313" key="4">
    <source>
        <dbReference type="Proteomes" id="UP000035721"/>
    </source>
</evidence>
<feature type="transmembrane region" description="Helical" evidence="2">
    <location>
        <begin position="250"/>
        <end position="276"/>
    </location>
</feature>
<keyword evidence="2" id="KW-1133">Transmembrane helix</keyword>
<accession>A0A077M1P8</accession>
<evidence type="ECO:0000256" key="1">
    <source>
        <dbReference type="SAM" id="MobiDB-lite"/>
    </source>
</evidence>
<sequence length="461" mass="48046">MVPPRVRQVFDRGTIDRIGAAMSHPAAAAPSSPAPTPATATATARRGPRWRTALSVVLIVVATLLAPVAVVSTWVRLELTSTDAFVSTLSPLASDPAIQQLVADRVTDAVEGQVDIDALTDQAFGAVANLDVPPRAKLALRQLSAPAAAGIRSMISDAVDRFVRSDAFQDVWDQALRTTHQQLLASQDGDLAGGAVTVGQQGEIAVQLAPVIAQVKQLLVARGVPLAGQIPEINRTIVVATVSAAPKVRMLYAAAVDMGTWLPYVVLALFAGAVWAANRHRRALVASGLCLTAAMILTALALRAGRIVAVSELAPRYLTSAAVRALWDDVTVMLRSAVLATGALALVTAFVAWLGAPVGFPLGLRRTATDLAATVRAAGERQGVTTGGFGRWLHAQRRLVLWAIAALSAVVVILSRPLTLGFVGWLVVVDVVLIVLLLLLERPEPGDPAPADSPAAGPAAA</sequence>
<reference evidence="3 4" key="1">
    <citation type="journal article" date="2013" name="ISME J.">
        <title>A metabolic model for members of the genus Tetrasphaera involved in enhanced biological phosphorus removal.</title>
        <authorList>
            <person name="Kristiansen R."/>
            <person name="Nguyen H.T.T."/>
            <person name="Saunders A.M."/>
            <person name="Nielsen J.L."/>
            <person name="Wimmer R."/>
            <person name="Le V.Q."/>
            <person name="McIlroy S.J."/>
            <person name="Petrovski S."/>
            <person name="Seviour R.J."/>
            <person name="Calteau A."/>
            <person name="Nielsen K.L."/>
            <person name="Nielsen P.H."/>
        </authorList>
    </citation>
    <scope>NUCLEOTIDE SEQUENCE [LARGE SCALE GENOMIC DNA]</scope>
    <source>
        <strain evidence="3 4">T1-X7</strain>
    </source>
</reference>
<feature type="transmembrane region" description="Helical" evidence="2">
    <location>
        <begin position="53"/>
        <end position="75"/>
    </location>
</feature>
<comment type="caution">
    <text evidence="3">The sequence shown here is derived from an EMBL/GenBank/DDBJ whole genome shotgun (WGS) entry which is preliminary data.</text>
</comment>
<feature type="transmembrane region" description="Helical" evidence="2">
    <location>
        <begin position="337"/>
        <end position="356"/>
    </location>
</feature>
<feature type="region of interest" description="Disordered" evidence="1">
    <location>
        <begin position="23"/>
        <end position="46"/>
    </location>
</feature>
<dbReference type="Proteomes" id="UP000035721">
    <property type="component" value="Unassembled WGS sequence"/>
</dbReference>
<dbReference type="STRING" id="1194083.BN12_2550003"/>
<feature type="transmembrane region" description="Helical" evidence="2">
    <location>
        <begin position="283"/>
        <end position="302"/>
    </location>
</feature>
<proteinExistence type="predicted"/>
<dbReference type="EMBL" id="CAJB01000174">
    <property type="protein sequence ID" value="CCH78124.1"/>
    <property type="molecule type" value="Genomic_DNA"/>
</dbReference>
<organism evidence="3 4">
    <name type="scientific">Nostocoides japonicum T1-X7</name>
    <dbReference type="NCBI Taxonomy" id="1194083"/>
    <lineage>
        <taxon>Bacteria</taxon>
        <taxon>Bacillati</taxon>
        <taxon>Actinomycetota</taxon>
        <taxon>Actinomycetes</taxon>
        <taxon>Micrococcales</taxon>
        <taxon>Intrasporangiaceae</taxon>
        <taxon>Nostocoides</taxon>
    </lineage>
</organism>
<dbReference type="AlphaFoldDB" id="A0A077M1P8"/>
<feature type="transmembrane region" description="Helical" evidence="2">
    <location>
        <begin position="399"/>
        <end position="416"/>
    </location>
</feature>
<evidence type="ECO:0000256" key="2">
    <source>
        <dbReference type="SAM" id="Phobius"/>
    </source>
</evidence>
<evidence type="ECO:0008006" key="5">
    <source>
        <dbReference type="Google" id="ProtNLM"/>
    </source>
</evidence>